<keyword evidence="4" id="KW-1185">Reference proteome</keyword>
<feature type="compositionally biased region" description="Acidic residues" evidence="1">
    <location>
        <begin position="54"/>
        <end position="74"/>
    </location>
</feature>
<dbReference type="RefSeq" id="WP_133908795.1">
    <property type="nucleotide sequence ID" value="NZ_SOCP01000026.1"/>
</dbReference>
<comment type="caution">
    <text evidence="3">The sequence shown here is derived from an EMBL/GenBank/DDBJ whole genome shotgun (WGS) entry which is preliminary data.</text>
</comment>
<feature type="transmembrane region" description="Helical" evidence="2">
    <location>
        <begin position="12"/>
        <end position="39"/>
    </location>
</feature>
<dbReference type="AlphaFoldDB" id="A0A4R7UUA5"/>
<sequence length="84" mass="9247">MSDWWNGVELWVAGLAFPFQFALVVVFLGPLCVGVAWVIDRTVDHASTWFGPDPGDEEPIGGEAIDEEPEEDTRTEDLVDSVTP</sequence>
<dbReference type="EMBL" id="SOCP01000026">
    <property type="protein sequence ID" value="TDV38657.1"/>
    <property type="molecule type" value="Genomic_DNA"/>
</dbReference>
<evidence type="ECO:0000256" key="1">
    <source>
        <dbReference type="SAM" id="MobiDB-lite"/>
    </source>
</evidence>
<reference evidence="3 4" key="1">
    <citation type="submission" date="2019-03" db="EMBL/GenBank/DDBJ databases">
        <title>Genomic Encyclopedia of Archaeal and Bacterial Type Strains, Phase II (KMG-II): from individual species to whole genera.</title>
        <authorList>
            <person name="Goeker M."/>
        </authorList>
    </citation>
    <scope>NUCLEOTIDE SEQUENCE [LARGE SCALE GENOMIC DNA]</scope>
    <source>
        <strain evidence="3 4">DSM 45499</strain>
    </source>
</reference>
<gene>
    <name evidence="3" type="ORF">CLV71_12642</name>
</gene>
<proteinExistence type="predicted"/>
<evidence type="ECO:0000313" key="3">
    <source>
        <dbReference type="EMBL" id="TDV38657.1"/>
    </source>
</evidence>
<keyword evidence="2" id="KW-1133">Transmembrane helix</keyword>
<dbReference type="OrthoDB" id="4559844at2"/>
<dbReference type="Proteomes" id="UP000294927">
    <property type="component" value="Unassembled WGS sequence"/>
</dbReference>
<accession>A0A4R7UUA5</accession>
<organism evidence="3 4">
    <name type="scientific">Actinophytocola oryzae</name>
    <dbReference type="NCBI Taxonomy" id="502181"/>
    <lineage>
        <taxon>Bacteria</taxon>
        <taxon>Bacillati</taxon>
        <taxon>Actinomycetota</taxon>
        <taxon>Actinomycetes</taxon>
        <taxon>Pseudonocardiales</taxon>
        <taxon>Pseudonocardiaceae</taxon>
    </lineage>
</organism>
<evidence type="ECO:0000313" key="4">
    <source>
        <dbReference type="Proteomes" id="UP000294927"/>
    </source>
</evidence>
<evidence type="ECO:0000256" key="2">
    <source>
        <dbReference type="SAM" id="Phobius"/>
    </source>
</evidence>
<keyword evidence="2" id="KW-0472">Membrane</keyword>
<name>A0A4R7UUA5_9PSEU</name>
<keyword evidence="2" id="KW-0812">Transmembrane</keyword>
<feature type="region of interest" description="Disordered" evidence="1">
    <location>
        <begin position="48"/>
        <end position="84"/>
    </location>
</feature>
<protein>
    <submittedName>
        <fullName evidence="3">Uncharacterized protein</fullName>
    </submittedName>
</protein>